<accession>A0A7C3ZHV9</accession>
<organism evidence="2">
    <name type="scientific">Planktothricoides sp. SpSt-374</name>
    <dbReference type="NCBI Taxonomy" id="2282167"/>
    <lineage>
        <taxon>Bacteria</taxon>
        <taxon>Bacillati</taxon>
        <taxon>Cyanobacteriota</taxon>
        <taxon>Cyanophyceae</taxon>
        <taxon>Oscillatoriophycideae</taxon>
        <taxon>Oscillatoriales</taxon>
        <taxon>Oscillatoriaceae</taxon>
        <taxon>Planktothricoides</taxon>
    </lineage>
</organism>
<dbReference type="EMBL" id="DSPX01000008">
    <property type="protein sequence ID" value="HGF99304.1"/>
    <property type="molecule type" value="Genomic_DNA"/>
</dbReference>
<dbReference type="Pfam" id="PF01844">
    <property type="entry name" value="HNH"/>
    <property type="match status" value="1"/>
</dbReference>
<dbReference type="GO" id="GO:0003676">
    <property type="term" value="F:nucleic acid binding"/>
    <property type="evidence" value="ECO:0007669"/>
    <property type="project" value="InterPro"/>
</dbReference>
<protein>
    <submittedName>
        <fullName evidence="2">HNH endonuclease</fullName>
    </submittedName>
</protein>
<dbReference type="Gene3D" id="1.10.30.50">
    <property type="match status" value="1"/>
</dbReference>
<dbReference type="InterPro" id="IPR003615">
    <property type="entry name" value="HNH_nuc"/>
</dbReference>
<reference evidence="2" key="1">
    <citation type="journal article" date="2020" name="mSystems">
        <title>Genome- and Community-Level Interaction Insights into Carbon Utilization and Element Cycling Functions of Hydrothermarchaeota in Hydrothermal Sediment.</title>
        <authorList>
            <person name="Zhou Z."/>
            <person name="Liu Y."/>
            <person name="Xu W."/>
            <person name="Pan J."/>
            <person name="Luo Z.H."/>
            <person name="Li M."/>
        </authorList>
    </citation>
    <scope>NUCLEOTIDE SEQUENCE [LARGE SCALE GENOMIC DNA]</scope>
    <source>
        <strain evidence="2">SpSt-374</strain>
    </source>
</reference>
<name>A0A7C3ZHV9_9CYAN</name>
<keyword evidence="2" id="KW-0540">Nuclease</keyword>
<sequence length="170" mass="19513">MGKVLVLNASYEPLNITNWQRAVVLLLKGKAEQLEHNGKYIYAEVPLPTVIRLRHYVRVPYKEIPLTRRNILERDTHTCQYCGYTGGDLTLDHVIPRSRGGGDTWENMVAACVRCNVQKGNRTPKEANMPLRYPPRKPYSSLYFEVKKQLRSGTHQEWQKYVIGVTAPSS</sequence>
<dbReference type="InterPro" id="IPR002711">
    <property type="entry name" value="HNH"/>
</dbReference>
<dbReference type="FunFam" id="1.10.30.50:FF:000007">
    <property type="entry name" value="HNH endonuclease"/>
    <property type="match status" value="1"/>
</dbReference>
<gene>
    <name evidence="2" type="ORF">ENR15_01150</name>
</gene>
<dbReference type="InterPro" id="IPR052892">
    <property type="entry name" value="NA-targeting_endonuclease"/>
</dbReference>
<dbReference type="AlphaFoldDB" id="A0A7C3ZHV9"/>
<dbReference type="PANTHER" id="PTHR33877:SF2">
    <property type="entry name" value="OS07G0170200 PROTEIN"/>
    <property type="match status" value="1"/>
</dbReference>
<evidence type="ECO:0000313" key="2">
    <source>
        <dbReference type="EMBL" id="HGF99304.1"/>
    </source>
</evidence>
<proteinExistence type="predicted"/>
<keyword evidence="2" id="KW-0255">Endonuclease</keyword>
<dbReference type="GO" id="GO:0004519">
    <property type="term" value="F:endonuclease activity"/>
    <property type="evidence" value="ECO:0007669"/>
    <property type="project" value="UniProtKB-KW"/>
</dbReference>
<dbReference type="CDD" id="cd00085">
    <property type="entry name" value="HNHc"/>
    <property type="match status" value="1"/>
</dbReference>
<evidence type="ECO:0000259" key="1">
    <source>
        <dbReference type="SMART" id="SM00507"/>
    </source>
</evidence>
<comment type="caution">
    <text evidence="2">The sequence shown here is derived from an EMBL/GenBank/DDBJ whole genome shotgun (WGS) entry which is preliminary data.</text>
</comment>
<dbReference type="PANTHER" id="PTHR33877">
    <property type="entry name" value="SLL1193 PROTEIN"/>
    <property type="match status" value="1"/>
</dbReference>
<keyword evidence="2" id="KW-0378">Hydrolase</keyword>
<dbReference type="GO" id="GO:0008270">
    <property type="term" value="F:zinc ion binding"/>
    <property type="evidence" value="ECO:0007669"/>
    <property type="project" value="InterPro"/>
</dbReference>
<feature type="domain" description="HNH nuclease" evidence="1">
    <location>
        <begin position="66"/>
        <end position="117"/>
    </location>
</feature>
<dbReference type="SMART" id="SM00507">
    <property type="entry name" value="HNHc"/>
    <property type="match status" value="1"/>
</dbReference>